<reference evidence="1 2" key="1">
    <citation type="journal article" date="2015" name="Nature">
        <title>rRNA introns, odd ribosomes, and small enigmatic genomes across a large radiation of phyla.</title>
        <authorList>
            <person name="Brown C.T."/>
            <person name="Hug L.A."/>
            <person name="Thomas B.C."/>
            <person name="Sharon I."/>
            <person name="Castelle C.J."/>
            <person name="Singh A."/>
            <person name="Wilkins M.J."/>
            <person name="Williams K.H."/>
            <person name="Banfield J.F."/>
        </authorList>
    </citation>
    <scope>NUCLEOTIDE SEQUENCE [LARGE SCALE GENOMIC DNA]</scope>
</reference>
<proteinExistence type="predicted"/>
<organism evidence="1 2">
    <name type="scientific">Candidatus Woesebacteria bacterium GW2011_GWA1_39_8</name>
    <dbReference type="NCBI Taxonomy" id="1618552"/>
    <lineage>
        <taxon>Bacteria</taxon>
        <taxon>Candidatus Woeseibacteriota</taxon>
    </lineage>
</organism>
<name>A0A0G0SQL9_9BACT</name>
<accession>A0A0G0SQL9</accession>
<sequence>MANNELAFNLLQELKGFLRQQGILFLEIGRLLKTIRDQEYFKIFGNESFTEFLGDPDIGIGYSTAYAYIYVFEVYIQKYGYARTQVAEVPWSKLRLIAPSLKEASKEKAEELFDKAKTLSRSDLALELKGKTDFDEIKPYIKLEKHTCGKWRVTSETELCSCEN</sequence>
<protein>
    <submittedName>
        <fullName evidence="1">Uncharacterized protein</fullName>
    </submittedName>
</protein>
<comment type="caution">
    <text evidence="1">The sequence shown here is derived from an EMBL/GenBank/DDBJ whole genome shotgun (WGS) entry which is preliminary data.</text>
</comment>
<dbReference type="AlphaFoldDB" id="A0A0G0SQL9"/>
<gene>
    <name evidence="1" type="ORF">UT61_C0062G0017</name>
</gene>
<evidence type="ECO:0000313" key="1">
    <source>
        <dbReference type="EMBL" id="KKR27917.1"/>
    </source>
</evidence>
<dbReference type="Proteomes" id="UP000034793">
    <property type="component" value="Unassembled WGS sequence"/>
</dbReference>
<evidence type="ECO:0000313" key="2">
    <source>
        <dbReference type="Proteomes" id="UP000034793"/>
    </source>
</evidence>
<dbReference type="EMBL" id="LBXL01000062">
    <property type="protein sequence ID" value="KKR27917.1"/>
    <property type="molecule type" value="Genomic_DNA"/>
</dbReference>